<evidence type="ECO:0000256" key="7">
    <source>
        <dbReference type="ARBA" id="ARBA00022984"/>
    </source>
</evidence>
<dbReference type="Pfam" id="PF00275">
    <property type="entry name" value="EPSP_synthase"/>
    <property type="match status" value="1"/>
</dbReference>
<dbReference type="PATRIC" id="fig|1618564.3.peg.918"/>
<dbReference type="UniPathway" id="UPA00219"/>
<keyword evidence="6 12" id="KW-0133">Cell shape</keyword>
<comment type="catalytic activity">
    <reaction evidence="11 12">
        <text>phosphoenolpyruvate + UDP-N-acetyl-alpha-D-glucosamine = UDP-N-acetyl-3-O-(1-carboxyvinyl)-alpha-D-glucosamine + phosphate</text>
        <dbReference type="Rhea" id="RHEA:18681"/>
        <dbReference type="ChEBI" id="CHEBI:43474"/>
        <dbReference type="ChEBI" id="CHEBI:57705"/>
        <dbReference type="ChEBI" id="CHEBI:58702"/>
        <dbReference type="ChEBI" id="CHEBI:68483"/>
        <dbReference type="EC" id="2.5.1.7"/>
    </reaction>
</comment>
<keyword evidence="4 12" id="KW-0132">Cell division</keyword>
<name>A0A0G1LA08_9BACT</name>
<dbReference type="GO" id="GO:0008760">
    <property type="term" value="F:UDP-N-acetylglucosamine 1-carboxyvinyltransferase activity"/>
    <property type="evidence" value="ECO:0007669"/>
    <property type="project" value="UniProtKB-UniRule"/>
</dbReference>
<keyword evidence="5 12" id="KW-0808">Transferase</keyword>
<evidence type="ECO:0000256" key="4">
    <source>
        <dbReference type="ARBA" id="ARBA00022618"/>
    </source>
</evidence>
<keyword evidence="9 12" id="KW-0961">Cell wall biogenesis/degradation</keyword>
<evidence type="ECO:0000256" key="9">
    <source>
        <dbReference type="ARBA" id="ARBA00023316"/>
    </source>
</evidence>
<dbReference type="InterPro" id="IPR001986">
    <property type="entry name" value="Enolpyruvate_Tfrase_dom"/>
</dbReference>
<comment type="caution">
    <text evidence="12">Lacks conserved residue(s) required for the propagation of feature annotation.</text>
</comment>
<dbReference type="InterPro" id="IPR005750">
    <property type="entry name" value="UDP_GlcNAc_COvinyl_MurA"/>
</dbReference>
<comment type="caution">
    <text evidence="14">The sequence shown here is derived from an EMBL/GenBank/DDBJ whole genome shotgun (WGS) entry which is preliminary data.</text>
</comment>
<evidence type="ECO:0000256" key="12">
    <source>
        <dbReference type="HAMAP-Rule" id="MF_00111"/>
    </source>
</evidence>
<dbReference type="InterPro" id="IPR050068">
    <property type="entry name" value="MurA_subfamily"/>
</dbReference>
<dbReference type="Gene3D" id="3.65.10.10">
    <property type="entry name" value="Enolpyruvate transferase domain"/>
    <property type="match status" value="2"/>
</dbReference>
<dbReference type="SUPFAM" id="SSF55205">
    <property type="entry name" value="EPT/RTPC-like"/>
    <property type="match status" value="1"/>
</dbReference>
<comment type="pathway">
    <text evidence="2 12">Cell wall biogenesis; peptidoglycan biosynthesis.</text>
</comment>
<evidence type="ECO:0000256" key="6">
    <source>
        <dbReference type="ARBA" id="ARBA00022960"/>
    </source>
</evidence>
<evidence type="ECO:0000256" key="2">
    <source>
        <dbReference type="ARBA" id="ARBA00004752"/>
    </source>
</evidence>
<keyword evidence="3 12" id="KW-0963">Cytoplasm</keyword>
<dbReference type="GO" id="GO:0051301">
    <property type="term" value="P:cell division"/>
    <property type="evidence" value="ECO:0007669"/>
    <property type="project" value="UniProtKB-KW"/>
</dbReference>
<feature type="binding site" evidence="12">
    <location>
        <position position="338"/>
    </location>
    <ligand>
        <name>UDP-N-acetyl-alpha-D-glucosamine</name>
        <dbReference type="ChEBI" id="CHEBI:57705"/>
    </ligand>
</feature>
<evidence type="ECO:0000256" key="1">
    <source>
        <dbReference type="ARBA" id="ARBA00004496"/>
    </source>
</evidence>
<comment type="function">
    <text evidence="12">Cell wall formation. Adds enolpyruvyl to UDP-N-acetylglucosamine.</text>
</comment>
<dbReference type="NCBIfam" id="TIGR01072">
    <property type="entry name" value="murA"/>
    <property type="match status" value="1"/>
</dbReference>
<dbReference type="InterPro" id="IPR013792">
    <property type="entry name" value="RNA3'P_cycl/enolpyr_Trfase_a/b"/>
</dbReference>
<reference evidence="14 15" key="1">
    <citation type="journal article" date="2015" name="Nature">
        <title>rRNA introns, odd ribosomes, and small enigmatic genomes across a large radiation of phyla.</title>
        <authorList>
            <person name="Brown C.T."/>
            <person name="Hug L.A."/>
            <person name="Thomas B.C."/>
            <person name="Sharon I."/>
            <person name="Castelle C.J."/>
            <person name="Singh A."/>
            <person name="Wilkins M.J."/>
            <person name="Williams K.H."/>
            <person name="Banfield J.F."/>
        </authorList>
    </citation>
    <scope>NUCLEOTIDE SEQUENCE [LARGE SCALE GENOMIC DNA]</scope>
</reference>
<dbReference type="GO" id="GO:0019277">
    <property type="term" value="P:UDP-N-acetylgalactosamine biosynthetic process"/>
    <property type="evidence" value="ECO:0007669"/>
    <property type="project" value="InterPro"/>
</dbReference>
<dbReference type="PANTHER" id="PTHR43783:SF1">
    <property type="entry name" value="UDP-N-ACETYLGLUCOSAMINE 1-CARBOXYVINYLTRANSFERASE"/>
    <property type="match status" value="1"/>
</dbReference>
<keyword evidence="8 12" id="KW-0131">Cell cycle</keyword>
<evidence type="ECO:0000313" key="15">
    <source>
        <dbReference type="Proteomes" id="UP000034826"/>
    </source>
</evidence>
<feature type="binding site" evidence="12">
    <location>
        <begin position="22"/>
        <end position="23"/>
    </location>
    <ligand>
        <name>phosphoenolpyruvate</name>
        <dbReference type="ChEBI" id="CHEBI:58702"/>
    </ligand>
</feature>
<comment type="similarity">
    <text evidence="10 12">Belongs to the EPSP synthase family. MurA subfamily.</text>
</comment>
<feature type="active site" description="Proton donor" evidence="12">
    <location>
        <position position="117"/>
    </location>
</feature>
<evidence type="ECO:0000256" key="5">
    <source>
        <dbReference type="ARBA" id="ARBA00022679"/>
    </source>
</evidence>
<dbReference type="GO" id="GO:0005737">
    <property type="term" value="C:cytoplasm"/>
    <property type="evidence" value="ECO:0007669"/>
    <property type="project" value="UniProtKB-SubCell"/>
</dbReference>
<evidence type="ECO:0000313" key="14">
    <source>
        <dbReference type="EMBL" id="KKT65457.1"/>
    </source>
</evidence>
<feature type="binding site" evidence="12">
    <location>
        <position position="93"/>
    </location>
    <ligand>
        <name>UDP-N-acetyl-alpha-D-glucosamine</name>
        <dbReference type="ChEBI" id="CHEBI:57705"/>
    </ligand>
</feature>
<organism evidence="14 15">
    <name type="scientific">Candidatus Woesebacteria bacterium GW2011_GWA2_44_33</name>
    <dbReference type="NCBI Taxonomy" id="1618564"/>
    <lineage>
        <taxon>Bacteria</taxon>
        <taxon>Candidatus Woeseibacteriota</taxon>
    </lineage>
</organism>
<feature type="domain" description="Enolpyruvate transferase" evidence="13">
    <location>
        <begin position="7"/>
        <end position="418"/>
    </location>
</feature>
<dbReference type="PANTHER" id="PTHR43783">
    <property type="entry name" value="UDP-N-ACETYLGLUCOSAMINE 1-CARBOXYVINYLTRANSFERASE"/>
    <property type="match status" value="1"/>
</dbReference>
<dbReference type="EC" id="2.5.1.7" evidence="12"/>
<evidence type="ECO:0000256" key="3">
    <source>
        <dbReference type="ARBA" id="ARBA00022490"/>
    </source>
</evidence>
<accession>A0A0G1LA08</accession>
<dbReference type="EMBL" id="LCIY01000045">
    <property type="protein sequence ID" value="KKT65457.1"/>
    <property type="molecule type" value="Genomic_DNA"/>
</dbReference>
<feature type="binding site" evidence="12">
    <location>
        <position position="316"/>
    </location>
    <ligand>
        <name>UDP-N-acetyl-alpha-D-glucosamine</name>
        <dbReference type="ChEBI" id="CHEBI:57705"/>
    </ligand>
</feature>
<dbReference type="InterPro" id="IPR036968">
    <property type="entry name" value="Enolpyruvate_Tfrase_sf"/>
</dbReference>
<dbReference type="GO" id="GO:0071555">
    <property type="term" value="P:cell wall organization"/>
    <property type="evidence" value="ECO:0007669"/>
    <property type="project" value="UniProtKB-KW"/>
</dbReference>
<dbReference type="HAMAP" id="MF_00111">
    <property type="entry name" value="MurA"/>
    <property type="match status" value="1"/>
</dbReference>
<evidence type="ECO:0000256" key="8">
    <source>
        <dbReference type="ARBA" id="ARBA00023306"/>
    </source>
</evidence>
<evidence type="ECO:0000256" key="11">
    <source>
        <dbReference type="ARBA" id="ARBA00047527"/>
    </source>
</evidence>
<keyword evidence="7 12" id="KW-0573">Peptidoglycan synthesis</keyword>
<evidence type="ECO:0000256" key="10">
    <source>
        <dbReference type="ARBA" id="ARBA00038367"/>
    </source>
</evidence>
<sequence>MSKFVIEGGKPLVGSITVPGNKNAVLPAMAASLLTDEEIELSNVPHILDVKTMGLLLQDLGVKVEGTNTRKIRLTARQASLKQPNEKLVADLRASVLLLGPMLARFGKAGLRHPGGDIIGRRSIDQHILALTQLGATVKRSGLMNILSAKQLKGTKIYLKEASVTATENLLMAAVTAKGRTEIVNAASEPHVVCLGKLLNKMGAKIEGLGTNRIVTDGVSRLHGCGHAVRPDHIEAGTWAIAAAATDGEIDIHSVHPDDMTPILGVLSGMGVATQEINCREHLPNPEGLVCIRAKKGRLKGGEKLQTNVWPGFPTDLVSPTIVLATQAEGMTLAHDWMYEGRMFFVDRLIKMGANIIIADPHRVIISGPTPLYGRHTSSPDIRAGIALVIAALAARGESQINMAELVDRGYEMLEQRLIKLGAKISRVS</sequence>
<dbReference type="GO" id="GO:0008360">
    <property type="term" value="P:regulation of cell shape"/>
    <property type="evidence" value="ECO:0007669"/>
    <property type="project" value="UniProtKB-KW"/>
</dbReference>
<comment type="subcellular location">
    <subcellularLocation>
        <location evidence="1 12">Cytoplasm</location>
    </subcellularLocation>
</comment>
<protein>
    <recommendedName>
        <fullName evidence="12">UDP-N-acetylglucosamine 1-carboxyvinyltransferase</fullName>
        <ecNumber evidence="12">2.5.1.7</ecNumber>
    </recommendedName>
    <alternativeName>
        <fullName evidence="12">Enoylpyruvate transferase</fullName>
    </alternativeName>
    <alternativeName>
        <fullName evidence="12">UDP-N-acetylglucosamine enolpyruvyl transferase</fullName>
        <shortName evidence="12">EPT</shortName>
    </alternativeName>
</protein>
<dbReference type="NCBIfam" id="NF006873">
    <property type="entry name" value="PRK09369.1"/>
    <property type="match status" value="1"/>
</dbReference>
<dbReference type="Proteomes" id="UP000034826">
    <property type="component" value="Unassembled WGS sequence"/>
</dbReference>
<gene>
    <name evidence="12" type="primary">murA</name>
    <name evidence="14" type="ORF">UW60_C0045G0010</name>
</gene>
<dbReference type="CDD" id="cd01555">
    <property type="entry name" value="UdpNAET"/>
    <property type="match status" value="1"/>
</dbReference>
<dbReference type="AlphaFoldDB" id="A0A0G1LA08"/>
<proteinExistence type="inferred from homology"/>
<evidence type="ECO:0000259" key="13">
    <source>
        <dbReference type="Pfam" id="PF00275"/>
    </source>
</evidence>
<dbReference type="GO" id="GO:0009252">
    <property type="term" value="P:peptidoglycan biosynthetic process"/>
    <property type="evidence" value="ECO:0007669"/>
    <property type="project" value="UniProtKB-UniRule"/>
</dbReference>